<name>A0AAP2CHW5_9BACT</name>
<sequence>METGEVKHSDFLAPKGYEDFKHDLTATVLHGAHDPHRDFYYLSFPYSDSLYQLQNHKLIQTLKPESNIDFNYLPSEVIPMGQNNTIWALPKEASKHIFLLYDPHHDLLVRVSKINESGTGETKFQRTKHYVLSIYSGDWEPKGEYFFDYKGRLDLENWFLTSQGLFLSKPEQPNEDEYEFYRVDLSRFGGQSGN</sequence>
<comment type="caution">
    <text evidence="1">The sequence shown here is derived from an EMBL/GenBank/DDBJ whole genome shotgun (WGS) entry which is preliminary data.</text>
</comment>
<protein>
    <submittedName>
        <fullName evidence="1">Uncharacterized protein</fullName>
    </submittedName>
</protein>
<evidence type="ECO:0000313" key="2">
    <source>
        <dbReference type="Proteomes" id="UP001319104"/>
    </source>
</evidence>
<keyword evidence="2" id="KW-1185">Reference proteome</keyword>
<evidence type="ECO:0000313" key="1">
    <source>
        <dbReference type="EMBL" id="MBS9525018.1"/>
    </source>
</evidence>
<dbReference type="Proteomes" id="UP001319104">
    <property type="component" value="Unassembled WGS sequence"/>
</dbReference>
<organism evidence="1 2">
    <name type="scientific">Litoribacter ruber</name>
    <dbReference type="NCBI Taxonomy" id="702568"/>
    <lineage>
        <taxon>Bacteria</taxon>
        <taxon>Pseudomonadati</taxon>
        <taxon>Bacteroidota</taxon>
        <taxon>Cytophagia</taxon>
        <taxon>Cytophagales</taxon>
        <taxon>Cyclobacteriaceae</taxon>
        <taxon>Litoribacter</taxon>
    </lineage>
</organism>
<dbReference type="AlphaFoldDB" id="A0AAP2CHW5"/>
<reference evidence="1 2" key="1">
    <citation type="submission" date="2021-05" db="EMBL/GenBank/DDBJ databases">
        <authorList>
            <person name="Zhang Z.D."/>
            <person name="Osman G."/>
        </authorList>
    </citation>
    <scope>NUCLEOTIDE SEQUENCE [LARGE SCALE GENOMIC DNA]</scope>
    <source>
        <strain evidence="1 2">KCTC 32217</strain>
    </source>
</reference>
<proteinExistence type="predicted"/>
<dbReference type="EMBL" id="JAHCMY010000007">
    <property type="protein sequence ID" value="MBS9525018.1"/>
    <property type="molecule type" value="Genomic_DNA"/>
</dbReference>
<gene>
    <name evidence="1" type="ORF">KI659_13445</name>
</gene>
<accession>A0AAP2CHW5</accession>